<dbReference type="Gene3D" id="1.20.120.520">
    <property type="entry name" value="nmb1532 protein domain like"/>
    <property type="match status" value="1"/>
</dbReference>
<proteinExistence type="predicted"/>
<dbReference type="Proteomes" id="UP000604117">
    <property type="component" value="Unassembled WGS sequence"/>
</dbReference>
<keyword evidence="3" id="KW-1185">Reference proteome</keyword>
<name>A0ABQ4CVM4_9ACTN</name>
<evidence type="ECO:0000313" key="3">
    <source>
        <dbReference type="Proteomes" id="UP000604117"/>
    </source>
</evidence>
<organism evidence="2 3">
    <name type="scientific">Asanoa siamensis</name>
    <dbReference type="NCBI Taxonomy" id="926357"/>
    <lineage>
        <taxon>Bacteria</taxon>
        <taxon>Bacillati</taxon>
        <taxon>Actinomycetota</taxon>
        <taxon>Actinomycetes</taxon>
        <taxon>Micromonosporales</taxon>
        <taxon>Micromonosporaceae</taxon>
        <taxon>Asanoa</taxon>
    </lineage>
</organism>
<evidence type="ECO:0000313" key="2">
    <source>
        <dbReference type="EMBL" id="GIF75330.1"/>
    </source>
</evidence>
<protein>
    <recommendedName>
        <fullName evidence="1">Hemerythrin-like domain-containing protein</fullName>
    </recommendedName>
</protein>
<feature type="domain" description="Hemerythrin-like" evidence="1">
    <location>
        <begin position="26"/>
        <end position="173"/>
    </location>
</feature>
<accession>A0ABQ4CVM4</accession>
<evidence type="ECO:0000259" key="1">
    <source>
        <dbReference type="Pfam" id="PF01814"/>
    </source>
</evidence>
<dbReference type="EMBL" id="BONE01000041">
    <property type="protein sequence ID" value="GIF75330.1"/>
    <property type="molecule type" value="Genomic_DNA"/>
</dbReference>
<sequence>MLGRAETDDWIAWLMRGTAPRGNPLFDELRSVHRMLRRDLAAVRRLADAAAGGAPARDVRAGVAKLKTNGPLFQLRVNCLSYCQVVHRHHHNEDESLFPAIVRAAPHLRTTVAKLKADHQQVADLLDQVEGAARQLGAKDPAPRARLVTALRALSDHLLEHLAYEEDKLEPVLAQWKTWPGRR</sequence>
<dbReference type="Pfam" id="PF01814">
    <property type="entry name" value="Hemerythrin"/>
    <property type="match status" value="1"/>
</dbReference>
<dbReference type="InterPro" id="IPR012312">
    <property type="entry name" value="Hemerythrin-like"/>
</dbReference>
<gene>
    <name evidence="2" type="ORF">Asi02nite_48480</name>
</gene>
<comment type="caution">
    <text evidence="2">The sequence shown here is derived from an EMBL/GenBank/DDBJ whole genome shotgun (WGS) entry which is preliminary data.</text>
</comment>
<reference evidence="2 3" key="1">
    <citation type="submission" date="2021-01" db="EMBL/GenBank/DDBJ databases">
        <title>Whole genome shotgun sequence of Asanoa siamensis NBRC 107932.</title>
        <authorList>
            <person name="Komaki H."/>
            <person name="Tamura T."/>
        </authorList>
    </citation>
    <scope>NUCLEOTIDE SEQUENCE [LARGE SCALE GENOMIC DNA]</scope>
    <source>
        <strain evidence="2 3">NBRC 107932</strain>
    </source>
</reference>
<dbReference type="CDD" id="cd12108">
    <property type="entry name" value="Hr-like"/>
    <property type="match status" value="1"/>
</dbReference>